<keyword evidence="2" id="KW-0472">Membrane</keyword>
<keyword evidence="4" id="KW-1185">Reference proteome</keyword>
<feature type="compositionally biased region" description="Basic and acidic residues" evidence="1">
    <location>
        <begin position="10"/>
        <end position="26"/>
    </location>
</feature>
<dbReference type="AlphaFoldDB" id="A0A480A8V6"/>
<evidence type="ECO:0000313" key="3">
    <source>
        <dbReference type="EMBL" id="GCL40173.1"/>
    </source>
</evidence>
<organism evidence="3 4">
    <name type="scientific">Sphaerospermopsis reniformis</name>
    <dbReference type="NCBI Taxonomy" id="531300"/>
    <lineage>
        <taxon>Bacteria</taxon>
        <taxon>Bacillati</taxon>
        <taxon>Cyanobacteriota</taxon>
        <taxon>Cyanophyceae</taxon>
        <taxon>Nostocales</taxon>
        <taxon>Aphanizomenonaceae</taxon>
        <taxon>Sphaerospermopsis</taxon>
    </lineage>
</organism>
<keyword evidence="2" id="KW-0812">Transmembrane</keyword>
<gene>
    <name evidence="3" type="ORF">SR1949_53070</name>
</gene>
<protein>
    <submittedName>
        <fullName evidence="3">Integral membrane sensor signal transduction histidine kinase</fullName>
    </submittedName>
</protein>
<dbReference type="GO" id="GO:0016301">
    <property type="term" value="F:kinase activity"/>
    <property type="evidence" value="ECO:0007669"/>
    <property type="project" value="UniProtKB-KW"/>
</dbReference>
<proteinExistence type="predicted"/>
<keyword evidence="3" id="KW-0418">Kinase</keyword>
<dbReference type="EMBL" id="BJCE01000446">
    <property type="protein sequence ID" value="GCL40173.1"/>
    <property type="molecule type" value="Genomic_DNA"/>
</dbReference>
<keyword evidence="2" id="KW-1133">Transmembrane helix</keyword>
<sequence>MNHVMRSISRRVDTKNTKRGKEEERKRGKIQSRIFHNSLFHYSRFKLAITYAGVMGATLLICGYFAHVVMVKAFTRTIDRELEVFGRIFEDKLKPRLKYSCC</sequence>
<evidence type="ECO:0000313" key="4">
    <source>
        <dbReference type="Proteomes" id="UP000300142"/>
    </source>
</evidence>
<keyword evidence="3" id="KW-0808">Transferase</keyword>
<dbReference type="Proteomes" id="UP000300142">
    <property type="component" value="Unassembled WGS sequence"/>
</dbReference>
<comment type="caution">
    <text evidence="3">The sequence shown here is derived from an EMBL/GenBank/DDBJ whole genome shotgun (WGS) entry which is preliminary data.</text>
</comment>
<feature type="region of interest" description="Disordered" evidence="1">
    <location>
        <begin position="1"/>
        <end position="27"/>
    </location>
</feature>
<feature type="transmembrane region" description="Helical" evidence="2">
    <location>
        <begin position="48"/>
        <end position="70"/>
    </location>
</feature>
<evidence type="ECO:0000256" key="2">
    <source>
        <dbReference type="SAM" id="Phobius"/>
    </source>
</evidence>
<reference evidence="4" key="1">
    <citation type="submission" date="2019-02" db="EMBL/GenBank/DDBJ databases">
        <title>Draft genome sequence of Sphaerospermopsis reniformis NIES-1949.</title>
        <authorList>
            <person name="Yamaguchi H."/>
            <person name="Suzuki S."/>
            <person name="Kawachi M."/>
        </authorList>
    </citation>
    <scope>NUCLEOTIDE SEQUENCE [LARGE SCALE GENOMIC DNA]</scope>
    <source>
        <strain evidence="4">NIES-1949</strain>
    </source>
</reference>
<name>A0A480A8V6_9CYAN</name>
<evidence type="ECO:0000256" key="1">
    <source>
        <dbReference type="SAM" id="MobiDB-lite"/>
    </source>
</evidence>
<accession>A0A480A8V6</accession>